<name>A0AAE0YGK1_9GAST</name>
<dbReference type="Proteomes" id="UP001283361">
    <property type="component" value="Unassembled WGS sequence"/>
</dbReference>
<gene>
    <name evidence="1" type="ORF">RRG08_052644</name>
</gene>
<proteinExistence type="predicted"/>
<dbReference type="AlphaFoldDB" id="A0AAE0YGK1"/>
<accession>A0AAE0YGK1</accession>
<evidence type="ECO:0000313" key="1">
    <source>
        <dbReference type="EMBL" id="KAK3744817.1"/>
    </source>
</evidence>
<protein>
    <submittedName>
        <fullName evidence="1">Uncharacterized protein</fullName>
    </submittedName>
</protein>
<dbReference type="EMBL" id="JAWDGP010006245">
    <property type="protein sequence ID" value="KAK3744817.1"/>
    <property type="molecule type" value="Genomic_DNA"/>
</dbReference>
<sequence length="130" mass="14614">SKHSPYSSAIEQHSPLHLQWSGCLLPLIYRGNTSPLIYSQKTTLSSHLPNGATTSPLSSTIEQPSPLIYNRATLLLSSAIEQHYPLIYNQSKHYTPLIYNRTSTLLSSATIEYNTIVFIYNRATFSSRLQ</sequence>
<evidence type="ECO:0000313" key="2">
    <source>
        <dbReference type="Proteomes" id="UP001283361"/>
    </source>
</evidence>
<feature type="non-terminal residue" evidence="1">
    <location>
        <position position="1"/>
    </location>
</feature>
<reference evidence="1" key="1">
    <citation type="journal article" date="2023" name="G3 (Bethesda)">
        <title>A reference genome for the long-term kleptoplast-retaining sea slug Elysia crispata morphotype clarki.</title>
        <authorList>
            <person name="Eastman K.E."/>
            <person name="Pendleton A.L."/>
            <person name="Shaikh M.A."/>
            <person name="Suttiyut T."/>
            <person name="Ogas R."/>
            <person name="Tomko P."/>
            <person name="Gavelis G."/>
            <person name="Widhalm J.R."/>
            <person name="Wisecaver J.H."/>
        </authorList>
    </citation>
    <scope>NUCLEOTIDE SEQUENCE</scope>
    <source>
        <strain evidence="1">ECLA1</strain>
    </source>
</reference>
<keyword evidence="2" id="KW-1185">Reference proteome</keyword>
<organism evidence="1 2">
    <name type="scientific">Elysia crispata</name>
    <name type="common">lettuce slug</name>
    <dbReference type="NCBI Taxonomy" id="231223"/>
    <lineage>
        <taxon>Eukaryota</taxon>
        <taxon>Metazoa</taxon>
        <taxon>Spiralia</taxon>
        <taxon>Lophotrochozoa</taxon>
        <taxon>Mollusca</taxon>
        <taxon>Gastropoda</taxon>
        <taxon>Heterobranchia</taxon>
        <taxon>Euthyneura</taxon>
        <taxon>Panpulmonata</taxon>
        <taxon>Sacoglossa</taxon>
        <taxon>Placobranchoidea</taxon>
        <taxon>Plakobranchidae</taxon>
        <taxon>Elysia</taxon>
    </lineage>
</organism>
<comment type="caution">
    <text evidence="1">The sequence shown here is derived from an EMBL/GenBank/DDBJ whole genome shotgun (WGS) entry which is preliminary data.</text>
</comment>